<organism evidence="5 6">
    <name type="scientific">Deefgea salmonis</name>
    <dbReference type="NCBI Taxonomy" id="2875502"/>
    <lineage>
        <taxon>Bacteria</taxon>
        <taxon>Pseudomonadati</taxon>
        <taxon>Pseudomonadota</taxon>
        <taxon>Betaproteobacteria</taxon>
        <taxon>Neisseriales</taxon>
        <taxon>Chitinibacteraceae</taxon>
        <taxon>Deefgea</taxon>
    </lineage>
</organism>
<keyword evidence="6" id="KW-1185">Reference proteome</keyword>
<dbReference type="SUPFAM" id="SSF54631">
    <property type="entry name" value="CBS-domain pair"/>
    <property type="match status" value="1"/>
</dbReference>
<dbReference type="InterPro" id="IPR001633">
    <property type="entry name" value="EAL_dom"/>
</dbReference>
<evidence type="ECO:0000259" key="2">
    <source>
        <dbReference type="PROSITE" id="PS50883"/>
    </source>
</evidence>
<dbReference type="InterPro" id="IPR000644">
    <property type="entry name" value="CBS_dom"/>
</dbReference>
<dbReference type="InterPro" id="IPR043128">
    <property type="entry name" value="Rev_trsase/Diguanyl_cyclase"/>
</dbReference>
<feature type="domain" description="GGDEF" evidence="3">
    <location>
        <begin position="430"/>
        <end position="581"/>
    </location>
</feature>
<gene>
    <name evidence="5" type="ORF">LG219_12255</name>
</gene>
<accession>A0ABS8BMT0</accession>
<evidence type="ECO:0000313" key="5">
    <source>
        <dbReference type="EMBL" id="MCB5197040.1"/>
    </source>
</evidence>
<dbReference type="RefSeq" id="WP_226764772.1">
    <property type="nucleotide sequence ID" value="NZ_JAJAWG010000009.1"/>
</dbReference>
<dbReference type="Pfam" id="PF00563">
    <property type="entry name" value="EAL"/>
    <property type="match status" value="1"/>
</dbReference>
<name>A0ABS8BMT0_9NEIS</name>
<dbReference type="InterPro" id="IPR029787">
    <property type="entry name" value="Nucleotide_cyclase"/>
</dbReference>
<dbReference type="PROSITE" id="PS50883">
    <property type="entry name" value="EAL"/>
    <property type="match status" value="1"/>
</dbReference>
<dbReference type="Pfam" id="PF00990">
    <property type="entry name" value="GGDEF"/>
    <property type="match status" value="1"/>
</dbReference>
<comment type="caution">
    <text evidence="5">The sequence shown here is derived from an EMBL/GenBank/DDBJ whole genome shotgun (WGS) entry which is preliminary data.</text>
</comment>
<keyword evidence="1" id="KW-0129">CBS domain</keyword>
<dbReference type="PANTHER" id="PTHR33121">
    <property type="entry name" value="CYCLIC DI-GMP PHOSPHODIESTERASE PDEF"/>
    <property type="match status" value="1"/>
</dbReference>
<evidence type="ECO:0000313" key="6">
    <source>
        <dbReference type="Proteomes" id="UP001198034"/>
    </source>
</evidence>
<evidence type="ECO:0000256" key="1">
    <source>
        <dbReference type="PROSITE-ProRule" id="PRU00703"/>
    </source>
</evidence>
<dbReference type="InterPro" id="IPR000160">
    <property type="entry name" value="GGDEF_dom"/>
</dbReference>
<feature type="domain" description="EAL" evidence="2">
    <location>
        <begin position="7"/>
        <end position="257"/>
    </location>
</feature>
<dbReference type="InterPro" id="IPR046342">
    <property type="entry name" value="CBS_dom_sf"/>
</dbReference>
<dbReference type="CDD" id="cd04598">
    <property type="entry name" value="CBS_pair_GGDEF_EAL"/>
    <property type="match status" value="1"/>
</dbReference>
<dbReference type="InterPro" id="IPR050706">
    <property type="entry name" value="Cyclic-di-GMP_PDE-like"/>
</dbReference>
<dbReference type="NCBIfam" id="TIGR00254">
    <property type="entry name" value="GGDEF"/>
    <property type="match status" value="1"/>
</dbReference>
<proteinExistence type="predicted"/>
<reference evidence="5 6" key="1">
    <citation type="submission" date="2021-10" db="EMBL/GenBank/DDBJ databases">
        <authorList>
            <person name="Chen M."/>
        </authorList>
    </citation>
    <scope>NUCLEOTIDE SEQUENCE [LARGE SCALE GENOMIC DNA]</scope>
    <source>
        <strain evidence="5 6">H3-26</strain>
    </source>
</reference>
<dbReference type="InterPro" id="IPR035919">
    <property type="entry name" value="EAL_sf"/>
</dbReference>
<dbReference type="Gene3D" id="3.10.580.10">
    <property type="entry name" value="CBS-domain"/>
    <property type="match status" value="1"/>
</dbReference>
<evidence type="ECO:0000259" key="4">
    <source>
        <dbReference type="PROSITE" id="PS51371"/>
    </source>
</evidence>
<dbReference type="SMART" id="SM00267">
    <property type="entry name" value="GGDEF"/>
    <property type="match status" value="1"/>
</dbReference>
<dbReference type="Proteomes" id="UP001198034">
    <property type="component" value="Unassembled WGS sequence"/>
</dbReference>
<dbReference type="CDD" id="cd01948">
    <property type="entry name" value="EAL"/>
    <property type="match status" value="1"/>
</dbReference>
<dbReference type="Gene3D" id="3.30.70.270">
    <property type="match status" value="1"/>
</dbReference>
<dbReference type="SMART" id="SM00052">
    <property type="entry name" value="EAL"/>
    <property type="match status" value="1"/>
</dbReference>
<dbReference type="EMBL" id="JAJAWG010000009">
    <property type="protein sequence ID" value="MCB5197040.1"/>
    <property type="molecule type" value="Genomic_DNA"/>
</dbReference>
<dbReference type="PROSITE" id="PS50887">
    <property type="entry name" value="GGDEF"/>
    <property type="match status" value="1"/>
</dbReference>
<dbReference type="Gene3D" id="3.20.20.450">
    <property type="entry name" value="EAL domain"/>
    <property type="match status" value="1"/>
</dbReference>
<dbReference type="SUPFAM" id="SSF141868">
    <property type="entry name" value="EAL domain-like"/>
    <property type="match status" value="1"/>
</dbReference>
<dbReference type="Pfam" id="PF00571">
    <property type="entry name" value="CBS"/>
    <property type="match status" value="1"/>
</dbReference>
<dbReference type="PANTHER" id="PTHR33121:SF76">
    <property type="entry name" value="SIGNALING PROTEIN"/>
    <property type="match status" value="1"/>
</dbReference>
<feature type="domain" description="CBS" evidence="4">
    <location>
        <begin position="342"/>
        <end position="401"/>
    </location>
</feature>
<dbReference type="SUPFAM" id="SSF55073">
    <property type="entry name" value="Nucleotide cyclase"/>
    <property type="match status" value="1"/>
</dbReference>
<evidence type="ECO:0000259" key="3">
    <source>
        <dbReference type="PROSITE" id="PS50887"/>
    </source>
</evidence>
<sequence length="585" mass="65433">MIRHSSNERACAELADIIQQQQLSAVFQPIAALNQASAYGFEGLIRGPSDHPLHAPQQLFQAAAQNQCLAQLDWACHQVIIQAFIEQQLPGKLFLNVCPLSLMQDAFRAQAMLDLLQAVGLDPHRVVIELTETQATSDYARLAQALQHYREMGFQIALDDLGEGYSSLRLWSELKPDFVKIDKYFIQGISQDRQKRQFVRSIQHIALSTGCNVIAEGIENHAELAVIERLGIHLIQGFLIGRPEIQPNPLLDMPKHRTEQPVYIGQSSTHAGALLQIVPSACQTDSNEAVWRRLTQQADLSAIPVVDNERPIGLIKRNDLLELFSRPFSRELFGARSCSTQMDRHPLIIEQATSLTELARLLTCSERSDLNDGFIITEQGRYLGMGTGRDLIRAMTELQISAARHANPLTGLPGNAPIQNTISQYLQTECNFTVVYVDLDHFKPYNDVYGYARGDELLQLCGQLLQSSVDSQLDFVGHVGGDDFILLLRSPNWRSHCEQILSDFQQQLAPFFKPAHWQAQSYLAHNRHNKLQLHPLVSMSLGAVEIVASEYQSHHEVANHASSAKHMAKMQSGHSLYIAPLSRGI</sequence>
<protein>
    <submittedName>
        <fullName evidence="5">EAL domain-containing protein</fullName>
    </submittedName>
</protein>
<dbReference type="PROSITE" id="PS51371">
    <property type="entry name" value="CBS"/>
    <property type="match status" value="1"/>
</dbReference>